<dbReference type="InterPro" id="IPR036663">
    <property type="entry name" value="Fumarylacetoacetase_C_sf"/>
</dbReference>
<protein>
    <recommendedName>
        <fullName evidence="3">Fumarylacetoacetase-like C-terminal domain-containing protein</fullName>
    </recommendedName>
</protein>
<sequence length="241" mass="27747">MFLKAVTPTREHPIAFDENRLLDYEVELCAKPIHPVNLKSVKHAQFAFFLCGDFTDRAALMRNVDPSNLQSGKGFSKAKSLPGYFPTGPYLVIPKNQEMFLNHVSLSLTYNGQQMQIASTKDLIWRLPKILSHLLSLTESNQPTYSEIKTWLPSRGLDNEISFLTGTPDGVLMRPPNLWYKVKMAIWYFVSFHFLTNDDSIRQYVLENYLAKQFENKHYLQSGDNIVLSARWLGLIHVHIQ</sequence>
<dbReference type="GO" id="GO:0003824">
    <property type="term" value="F:catalytic activity"/>
    <property type="evidence" value="ECO:0007669"/>
    <property type="project" value="InterPro"/>
</dbReference>
<dbReference type="GO" id="GO:0046872">
    <property type="term" value="F:metal ion binding"/>
    <property type="evidence" value="ECO:0007669"/>
    <property type="project" value="UniProtKB-KW"/>
</dbReference>
<keyword evidence="2" id="KW-0479">Metal-binding</keyword>
<comment type="caution">
    <text evidence="4">The sequence shown here is derived from an EMBL/GenBank/DDBJ whole genome shotgun (WGS) entry which is preliminary data.</text>
</comment>
<evidence type="ECO:0000256" key="2">
    <source>
        <dbReference type="ARBA" id="ARBA00022723"/>
    </source>
</evidence>
<dbReference type="RefSeq" id="WP_232595476.1">
    <property type="nucleotide sequence ID" value="NZ_BSPD01000011.1"/>
</dbReference>
<gene>
    <name evidence="4" type="ORF">GCM10007877_02800</name>
</gene>
<evidence type="ECO:0000313" key="4">
    <source>
        <dbReference type="EMBL" id="GLS24566.1"/>
    </source>
</evidence>
<dbReference type="Gene3D" id="3.90.850.10">
    <property type="entry name" value="Fumarylacetoacetase-like, C-terminal domain"/>
    <property type="match status" value="1"/>
</dbReference>
<dbReference type="Pfam" id="PF01557">
    <property type="entry name" value="FAA_hydrolase"/>
    <property type="match status" value="1"/>
</dbReference>
<evidence type="ECO:0000256" key="1">
    <source>
        <dbReference type="ARBA" id="ARBA00010211"/>
    </source>
</evidence>
<accession>A0AA37T6D9</accession>
<dbReference type="EMBL" id="BSPD01000011">
    <property type="protein sequence ID" value="GLS24566.1"/>
    <property type="molecule type" value="Genomic_DNA"/>
</dbReference>
<dbReference type="Proteomes" id="UP001156870">
    <property type="component" value="Unassembled WGS sequence"/>
</dbReference>
<evidence type="ECO:0000313" key="5">
    <source>
        <dbReference type="Proteomes" id="UP001156870"/>
    </source>
</evidence>
<comment type="similarity">
    <text evidence="1">Belongs to the FAH family.</text>
</comment>
<dbReference type="AlphaFoldDB" id="A0AA37T6D9"/>
<name>A0AA37T6D9_9GAMM</name>
<feature type="domain" description="Fumarylacetoacetase-like C-terminal" evidence="3">
    <location>
        <begin position="20"/>
        <end position="236"/>
    </location>
</feature>
<organism evidence="4 5">
    <name type="scientific">Marinibactrum halimedae</name>
    <dbReference type="NCBI Taxonomy" id="1444977"/>
    <lineage>
        <taxon>Bacteria</taxon>
        <taxon>Pseudomonadati</taxon>
        <taxon>Pseudomonadota</taxon>
        <taxon>Gammaproteobacteria</taxon>
        <taxon>Cellvibrionales</taxon>
        <taxon>Cellvibrionaceae</taxon>
        <taxon>Marinibactrum</taxon>
    </lineage>
</organism>
<dbReference type="SUPFAM" id="SSF56529">
    <property type="entry name" value="FAH"/>
    <property type="match status" value="1"/>
</dbReference>
<keyword evidence="5" id="KW-1185">Reference proteome</keyword>
<evidence type="ECO:0000259" key="3">
    <source>
        <dbReference type="Pfam" id="PF01557"/>
    </source>
</evidence>
<dbReference type="PANTHER" id="PTHR42796:SF4">
    <property type="entry name" value="FUMARYLACETOACETATE HYDROLASE DOMAIN-CONTAINING PROTEIN 2A"/>
    <property type="match status" value="1"/>
</dbReference>
<dbReference type="PANTHER" id="PTHR42796">
    <property type="entry name" value="FUMARYLACETOACETATE HYDROLASE DOMAIN-CONTAINING PROTEIN 2A-RELATED"/>
    <property type="match status" value="1"/>
</dbReference>
<dbReference type="InterPro" id="IPR051121">
    <property type="entry name" value="FAH"/>
</dbReference>
<dbReference type="GO" id="GO:0044281">
    <property type="term" value="P:small molecule metabolic process"/>
    <property type="evidence" value="ECO:0007669"/>
    <property type="project" value="UniProtKB-ARBA"/>
</dbReference>
<proteinExistence type="inferred from homology"/>
<dbReference type="InterPro" id="IPR011234">
    <property type="entry name" value="Fumarylacetoacetase-like_C"/>
</dbReference>
<reference evidence="4 5" key="1">
    <citation type="journal article" date="2014" name="Int. J. Syst. Evol. Microbiol.">
        <title>Complete genome sequence of Corynebacterium casei LMG S-19264T (=DSM 44701T), isolated from a smear-ripened cheese.</title>
        <authorList>
            <consortium name="US DOE Joint Genome Institute (JGI-PGF)"/>
            <person name="Walter F."/>
            <person name="Albersmeier A."/>
            <person name="Kalinowski J."/>
            <person name="Ruckert C."/>
        </authorList>
    </citation>
    <scope>NUCLEOTIDE SEQUENCE [LARGE SCALE GENOMIC DNA]</scope>
    <source>
        <strain evidence="4 5">NBRC 110095</strain>
    </source>
</reference>